<dbReference type="AlphaFoldDB" id="A0A0F7IG73"/>
<dbReference type="PROSITE" id="PS01078">
    <property type="entry name" value="MOCF_BIOSYNTHESIS_1"/>
    <property type="match status" value="1"/>
</dbReference>
<dbReference type="InterPro" id="IPR001453">
    <property type="entry name" value="MoaB/Mog_dom"/>
</dbReference>
<dbReference type="NCBIfam" id="TIGR00177">
    <property type="entry name" value="molyb_syn"/>
    <property type="match status" value="1"/>
</dbReference>
<dbReference type="OrthoDB" id="205337at2157"/>
<keyword evidence="4" id="KW-0548">Nucleotidyltransferase</keyword>
<name>A0A0F7IG73_9EURY</name>
<accession>A0A0F7IG73</accession>
<dbReference type="STRING" id="113653.GAH_00095"/>
<dbReference type="PIRSF" id="PIRSF006443">
    <property type="entry name" value="MoaB"/>
    <property type="match status" value="1"/>
</dbReference>
<dbReference type="GO" id="GO:0005829">
    <property type="term" value="C:cytosol"/>
    <property type="evidence" value="ECO:0007669"/>
    <property type="project" value="TreeGrafter"/>
</dbReference>
<keyword evidence="4" id="KW-0808">Transferase</keyword>
<evidence type="ECO:0000259" key="3">
    <source>
        <dbReference type="SMART" id="SM00852"/>
    </source>
</evidence>
<dbReference type="PATRIC" id="fig|113653.22.peg.94"/>
<dbReference type="EC" id="2.7.7.75" evidence="4"/>
<dbReference type="RefSeq" id="WP_048096595.1">
    <property type="nucleotide sequence ID" value="NZ_CP011267.1"/>
</dbReference>
<protein>
    <submittedName>
        <fullName evidence="4">Molybdopterin adenylyltransferase</fullName>
        <ecNumber evidence="4">2.7.7.75</ecNumber>
    </submittedName>
</protein>
<evidence type="ECO:0000256" key="2">
    <source>
        <dbReference type="ARBA" id="ARBA00023150"/>
    </source>
</evidence>
<keyword evidence="2" id="KW-0501">Molybdenum cofactor biosynthesis</keyword>
<organism evidence="4 5">
    <name type="scientific">Geoglobus ahangari</name>
    <dbReference type="NCBI Taxonomy" id="113653"/>
    <lineage>
        <taxon>Archaea</taxon>
        <taxon>Methanobacteriati</taxon>
        <taxon>Methanobacteriota</taxon>
        <taxon>Archaeoglobi</taxon>
        <taxon>Archaeoglobales</taxon>
        <taxon>Archaeoglobaceae</taxon>
        <taxon>Geoglobus</taxon>
    </lineage>
</organism>
<keyword evidence="5" id="KW-1185">Reference proteome</keyword>
<evidence type="ECO:0000256" key="1">
    <source>
        <dbReference type="ARBA" id="ARBA00006112"/>
    </source>
</evidence>
<comment type="similarity">
    <text evidence="1">Belongs to the MoaB/Mog family.</text>
</comment>
<dbReference type="Pfam" id="PF00994">
    <property type="entry name" value="MoCF_biosynth"/>
    <property type="match status" value="1"/>
</dbReference>
<dbReference type="InterPro" id="IPR036425">
    <property type="entry name" value="MoaB/Mog-like_dom_sf"/>
</dbReference>
<dbReference type="InterPro" id="IPR008284">
    <property type="entry name" value="MoCF_biosynth_CS"/>
</dbReference>
<dbReference type="CDD" id="cd00886">
    <property type="entry name" value="MogA_MoaB"/>
    <property type="match status" value="1"/>
</dbReference>
<dbReference type="SMART" id="SM00852">
    <property type="entry name" value="MoCF_biosynth"/>
    <property type="match status" value="1"/>
</dbReference>
<dbReference type="PANTHER" id="PTHR43232">
    <property type="entry name" value="MOLYBDENUM COFACTOR BIOSYNTHESIS PROTEIN B"/>
    <property type="match status" value="1"/>
</dbReference>
<dbReference type="PANTHER" id="PTHR43232:SF2">
    <property type="entry name" value="MOLYBDENUM COFACTOR BIOSYNTHESIS PROTEIN B"/>
    <property type="match status" value="1"/>
</dbReference>
<dbReference type="GO" id="GO:0006777">
    <property type="term" value="P:Mo-molybdopterin cofactor biosynthetic process"/>
    <property type="evidence" value="ECO:0007669"/>
    <property type="project" value="UniProtKB-KW"/>
</dbReference>
<dbReference type="InterPro" id="IPR012245">
    <property type="entry name" value="MoaB"/>
</dbReference>
<dbReference type="HOGENOM" id="CLU_077358_2_3_2"/>
<evidence type="ECO:0000313" key="4">
    <source>
        <dbReference type="EMBL" id="AKG92545.1"/>
    </source>
</evidence>
<reference evidence="4 5" key="1">
    <citation type="submission" date="2015-04" db="EMBL/GenBank/DDBJ databases">
        <title>The complete genome sequence of the hyperthermophilic, obligate iron-reducing archaeon Geoglobus ahangari strain 234T.</title>
        <authorList>
            <person name="Manzella M.P."/>
            <person name="Holmes D.E."/>
            <person name="Rocheleau J.M."/>
            <person name="Chung A."/>
            <person name="Reguera G."/>
            <person name="Kashefi K."/>
        </authorList>
    </citation>
    <scope>NUCLEOTIDE SEQUENCE [LARGE SCALE GENOMIC DNA]</scope>
    <source>
        <strain evidence="4 5">234</strain>
    </source>
</reference>
<dbReference type="FunCoup" id="A0A0F7IG73">
    <property type="interactions" value="73"/>
</dbReference>
<proteinExistence type="inferred from homology"/>
<dbReference type="InParanoid" id="A0A0F7IG73"/>
<dbReference type="Proteomes" id="UP000034723">
    <property type="component" value="Chromosome"/>
</dbReference>
<dbReference type="SUPFAM" id="SSF53218">
    <property type="entry name" value="Molybdenum cofactor biosynthesis proteins"/>
    <property type="match status" value="1"/>
</dbReference>
<gene>
    <name evidence="4" type="ORF">GAH_00095</name>
</gene>
<dbReference type="KEGG" id="gah:GAH_00095"/>
<evidence type="ECO:0000313" key="5">
    <source>
        <dbReference type="Proteomes" id="UP000034723"/>
    </source>
</evidence>
<sequence>MHEHDVALEYTVRVVTVSTSRFEKYGRVRGVENIPEDDGSGRLIAESFGERVREYVLVPDDVQEIRRAVIESEEDVVVITGGTGLNPKDVTIEAVEPLFDRKIDGFGEIFRLESYKEVGFNALLSRATAGIVDGRVIFCLPGSKNAVRTGLEIIHSVVTHILSHARGMR</sequence>
<dbReference type="GO" id="GO:0061598">
    <property type="term" value="F:molybdopterin adenylyltransferase activity"/>
    <property type="evidence" value="ECO:0007669"/>
    <property type="project" value="UniProtKB-EC"/>
</dbReference>
<dbReference type="Gene3D" id="3.40.980.10">
    <property type="entry name" value="MoaB/Mog-like domain"/>
    <property type="match status" value="1"/>
</dbReference>
<dbReference type="GeneID" id="24802684"/>
<dbReference type="EMBL" id="CP011267">
    <property type="protein sequence ID" value="AKG92545.1"/>
    <property type="molecule type" value="Genomic_DNA"/>
</dbReference>
<feature type="domain" description="MoaB/Mog" evidence="3">
    <location>
        <begin position="13"/>
        <end position="161"/>
    </location>
</feature>